<organism evidence="1 2">
    <name type="scientific">Caerostris extrusa</name>
    <name type="common">Bark spider</name>
    <name type="synonym">Caerostris bankana</name>
    <dbReference type="NCBI Taxonomy" id="172846"/>
    <lineage>
        <taxon>Eukaryota</taxon>
        <taxon>Metazoa</taxon>
        <taxon>Ecdysozoa</taxon>
        <taxon>Arthropoda</taxon>
        <taxon>Chelicerata</taxon>
        <taxon>Arachnida</taxon>
        <taxon>Araneae</taxon>
        <taxon>Araneomorphae</taxon>
        <taxon>Entelegynae</taxon>
        <taxon>Araneoidea</taxon>
        <taxon>Araneidae</taxon>
        <taxon>Caerostris</taxon>
    </lineage>
</organism>
<name>A0AAV4R250_CAEEX</name>
<sequence>MKYGISYIRSLLIALFLPKLKLPLRNLVEAIQFPTRRCPQKASEQTITSKFSHERDLHSKDHHSRRNIFVAVKVDGDIRNRRQTSADQRSLIALRTSSVPDTRRRRPNETVQINEIVSLTIRRGLHIEHQTQPPPHCFVGTTFSRKHAPARKNKKQRTLYFWKGLLGNGFLAPAIQRGR</sequence>
<comment type="caution">
    <text evidence="1">The sequence shown here is derived from an EMBL/GenBank/DDBJ whole genome shotgun (WGS) entry which is preliminary data.</text>
</comment>
<keyword evidence="2" id="KW-1185">Reference proteome</keyword>
<evidence type="ECO:0000313" key="1">
    <source>
        <dbReference type="EMBL" id="GIY15634.1"/>
    </source>
</evidence>
<protein>
    <submittedName>
        <fullName evidence="1">Uncharacterized protein</fullName>
    </submittedName>
</protein>
<gene>
    <name evidence="1" type="ORF">CEXT_756031</name>
</gene>
<dbReference type="EMBL" id="BPLR01007255">
    <property type="protein sequence ID" value="GIY15634.1"/>
    <property type="molecule type" value="Genomic_DNA"/>
</dbReference>
<dbReference type="AlphaFoldDB" id="A0AAV4R250"/>
<accession>A0AAV4R250</accession>
<reference evidence="1 2" key="1">
    <citation type="submission" date="2021-06" db="EMBL/GenBank/DDBJ databases">
        <title>Caerostris extrusa draft genome.</title>
        <authorList>
            <person name="Kono N."/>
            <person name="Arakawa K."/>
        </authorList>
    </citation>
    <scope>NUCLEOTIDE SEQUENCE [LARGE SCALE GENOMIC DNA]</scope>
</reference>
<proteinExistence type="predicted"/>
<evidence type="ECO:0000313" key="2">
    <source>
        <dbReference type="Proteomes" id="UP001054945"/>
    </source>
</evidence>
<dbReference type="Proteomes" id="UP001054945">
    <property type="component" value="Unassembled WGS sequence"/>
</dbReference>